<dbReference type="Pfam" id="PF01037">
    <property type="entry name" value="AsnC_trans_reg"/>
    <property type="match status" value="1"/>
</dbReference>
<dbReference type="AlphaFoldDB" id="A0A075GCL2"/>
<organism evidence="2">
    <name type="scientific">uncultured marine thaumarchaeote KM3_146_F08</name>
    <dbReference type="NCBI Taxonomy" id="1456012"/>
    <lineage>
        <taxon>Archaea</taxon>
        <taxon>Nitrososphaerota</taxon>
        <taxon>environmental samples</taxon>
    </lineage>
</organism>
<evidence type="ECO:0000259" key="1">
    <source>
        <dbReference type="Pfam" id="PF01037"/>
    </source>
</evidence>
<dbReference type="SUPFAM" id="SSF54909">
    <property type="entry name" value="Dimeric alpha+beta barrel"/>
    <property type="match status" value="1"/>
</dbReference>
<feature type="domain" description="Transcription regulator AsnC/Lrp ligand binding" evidence="1">
    <location>
        <begin position="15"/>
        <end position="74"/>
    </location>
</feature>
<protein>
    <submittedName>
        <fullName evidence="2">AsnC/Lrp family regulatory protein</fullName>
    </submittedName>
</protein>
<sequence length="78" mass="8833">MHKGFVLMNCDLGAEEYIIEKLCKIPEVSHAYVTFGAYDIIAEIDAKSHEVFDETVSLKIRRLSRVVSTMTLNVVDTQ</sequence>
<name>A0A075GCL2_9ARCH</name>
<reference evidence="2" key="1">
    <citation type="journal article" date="2014" name="Genome Biol. Evol.">
        <title>Pangenome evidence for extensive interdomain horizontal transfer affecting lineage core and shell genes in uncultured planktonic thaumarchaeota and euryarchaeota.</title>
        <authorList>
            <person name="Deschamps P."/>
            <person name="Zivanovic Y."/>
            <person name="Moreira D."/>
            <person name="Rodriguez-Valera F."/>
            <person name="Lopez-Garcia P."/>
        </authorList>
    </citation>
    <scope>NUCLEOTIDE SEQUENCE</scope>
</reference>
<proteinExistence type="predicted"/>
<accession>A0A075GCL2</accession>
<dbReference type="EMBL" id="KF900618">
    <property type="protein sequence ID" value="AIF01364.1"/>
    <property type="molecule type" value="Genomic_DNA"/>
</dbReference>
<dbReference type="InterPro" id="IPR019887">
    <property type="entry name" value="Tscrpt_reg_AsnC/Lrp_C"/>
</dbReference>
<evidence type="ECO:0000313" key="2">
    <source>
        <dbReference type="EMBL" id="AIF01364.1"/>
    </source>
</evidence>
<dbReference type="Gene3D" id="3.30.70.920">
    <property type="match status" value="1"/>
</dbReference>
<dbReference type="InterPro" id="IPR011008">
    <property type="entry name" value="Dimeric_a/b-barrel"/>
</dbReference>